<comment type="caution">
    <text evidence="2">The sequence shown here is derived from an EMBL/GenBank/DDBJ whole genome shotgun (WGS) entry which is preliminary data.</text>
</comment>
<feature type="compositionally biased region" description="Low complexity" evidence="1">
    <location>
        <begin position="1"/>
        <end position="11"/>
    </location>
</feature>
<dbReference type="Proteomes" id="UP001229421">
    <property type="component" value="Unassembled WGS sequence"/>
</dbReference>
<reference evidence="2" key="1">
    <citation type="journal article" date="2023" name="bioRxiv">
        <title>Improved chromosome-level genome assembly for marigold (Tagetes erecta).</title>
        <authorList>
            <person name="Jiang F."/>
            <person name="Yuan L."/>
            <person name="Wang S."/>
            <person name="Wang H."/>
            <person name="Xu D."/>
            <person name="Wang A."/>
            <person name="Fan W."/>
        </authorList>
    </citation>
    <scope>NUCLEOTIDE SEQUENCE</scope>
    <source>
        <strain evidence="2">WSJ</strain>
        <tissue evidence="2">Leaf</tissue>
    </source>
</reference>
<evidence type="ECO:0000313" key="2">
    <source>
        <dbReference type="EMBL" id="KAK1436058.1"/>
    </source>
</evidence>
<feature type="compositionally biased region" description="Polar residues" evidence="1">
    <location>
        <begin position="20"/>
        <end position="29"/>
    </location>
</feature>
<feature type="region of interest" description="Disordered" evidence="1">
    <location>
        <begin position="1"/>
        <end position="29"/>
    </location>
</feature>
<evidence type="ECO:0000256" key="1">
    <source>
        <dbReference type="SAM" id="MobiDB-lite"/>
    </source>
</evidence>
<keyword evidence="3" id="KW-1185">Reference proteome</keyword>
<dbReference type="AlphaFoldDB" id="A0AAD8LAH6"/>
<accession>A0AAD8LAH6</accession>
<evidence type="ECO:0000313" key="3">
    <source>
        <dbReference type="Proteomes" id="UP001229421"/>
    </source>
</evidence>
<dbReference type="EMBL" id="JAUHHV010000001">
    <property type="protein sequence ID" value="KAK1436058.1"/>
    <property type="molecule type" value="Genomic_DNA"/>
</dbReference>
<protein>
    <submittedName>
        <fullName evidence="2">Uncharacterized protein</fullName>
    </submittedName>
</protein>
<gene>
    <name evidence="2" type="ORF">QVD17_01833</name>
</gene>
<name>A0AAD8LAH6_TARER</name>
<sequence length="170" mass="18137">MYPTSNSSSSSRDTNAAIINGNNNPHSGAATTGGSIGLARYRSAPVAFLNTTVDSVINEENNAQQHTVRNHHIVNNGGSGAGNGTSTPTRFFSPPNTELSERSQTTSFRLNEFASAFKGANQSQSPLFRHGSSPAGFLNTLASSTPTGTYYTSSFPHNIYYSMSSFFRIN</sequence>
<organism evidence="2 3">
    <name type="scientific">Tagetes erecta</name>
    <name type="common">African marigold</name>
    <dbReference type="NCBI Taxonomy" id="13708"/>
    <lineage>
        <taxon>Eukaryota</taxon>
        <taxon>Viridiplantae</taxon>
        <taxon>Streptophyta</taxon>
        <taxon>Embryophyta</taxon>
        <taxon>Tracheophyta</taxon>
        <taxon>Spermatophyta</taxon>
        <taxon>Magnoliopsida</taxon>
        <taxon>eudicotyledons</taxon>
        <taxon>Gunneridae</taxon>
        <taxon>Pentapetalae</taxon>
        <taxon>asterids</taxon>
        <taxon>campanulids</taxon>
        <taxon>Asterales</taxon>
        <taxon>Asteraceae</taxon>
        <taxon>Asteroideae</taxon>
        <taxon>Heliantheae alliance</taxon>
        <taxon>Tageteae</taxon>
        <taxon>Tagetes</taxon>
    </lineage>
</organism>
<proteinExistence type="predicted"/>